<feature type="compositionally biased region" description="Basic and acidic residues" evidence="1">
    <location>
        <begin position="30"/>
        <end position="55"/>
    </location>
</feature>
<evidence type="ECO:0000313" key="3">
    <source>
        <dbReference type="Proteomes" id="UP000265520"/>
    </source>
</evidence>
<name>A0A392N1Q1_9FABA</name>
<accession>A0A392N1Q1</accession>
<organism evidence="2 3">
    <name type="scientific">Trifolium medium</name>
    <dbReference type="NCBI Taxonomy" id="97028"/>
    <lineage>
        <taxon>Eukaryota</taxon>
        <taxon>Viridiplantae</taxon>
        <taxon>Streptophyta</taxon>
        <taxon>Embryophyta</taxon>
        <taxon>Tracheophyta</taxon>
        <taxon>Spermatophyta</taxon>
        <taxon>Magnoliopsida</taxon>
        <taxon>eudicotyledons</taxon>
        <taxon>Gunneridae</taxon>
        <taxon>Pentapetalae</taxon>
        <taxon>rosids</taxon>
        <taxon>fabids</taxon>
        <taxon>Fabales</taxon>
        <taxon>Fabaceae</taxon>
        <taxon>Papilionoideae</taxon>
        <taxon>50 kb inversion clade</taxon>
        <taxon>NPAAA clade</taxon>
        <taxon>Hologalegina</taxon>
        <taxon>IRL clade</taxon>
        <taxon>Trifolieae</taxon>
        <taxon>Trifolium</taxon>
    </lineage>
</organism>
<feature type="compositionally biased region" description="Polar residues" evidence="1">
    <location>
        <begin position="1"/>
        <end position="20"/>
    </location>
</feature>
<dbReference type="AlphaFoldDB" id="A0A392N1Q1"/>
<comment type="caution">
    <text evidence="2">The sequence shown here is derived from an EMBL/GenBank/DDBJ whole genome shotgun (WGS) entry which is preliminary data.</text>
</comment>
<evidence type="ECO:0000256" key="1">
    <source>
        <dbReference type="SAM" id="MobiDB-lite"/>
    </source>
</evidence>
<proteinExistence type="predicted"/>
<feature type="compositionally biased region" description="Basic residues" evidence="1">
    <location>
        <begin position="56"/>
        <end position="68"/>
    </location>
</feature>
<sequence length="89" mass="10786">MPEKTTTSPELTERFTTANNDGGLRAKVRFTTDRTYREMSEKDERGRRRRPPPELRRRRRRPERRRWRDRICANEIGRVGKVNENENDT</sequence>
<evidence type="ECO:0000313" key="2">
    <source>
        <dbReference type="EMBL" id="MCH93651.1"/>
    </source>
</evidence>
<reference evidence="2 3" key="1">
    <citation type="journal article" date="2018" name="Front. Plant Sci.">
        <title>Red Clover (Trifolium pratense) and Zigzag Clover (T. medium) - A Picture of Genomic Similarities and Differences.</title>
        <authorList>
            <person name="Dluhosova J."/>
            <person name="Istvanek J."/>
            <person name="Nedelnik J."/>
            <person name="Repkova J."/>
        </authorList>
    </citation>
    <scope>NUCLEOTIDE SEQUENCE [LARGE SCALE GENOMIC DNA]</scope>
    <source>
        <strain evidence="3">cv. 10/8</strain>
        <tissue evidence="2">Leaf</tissue>
    </source>
</reference>
<keyword evidence="3" id="KW-1185">Reference proteome</keyword>
<protein>
    <submittedName>
        <fullName evidence="2">Uncharacterized protein</fullName>
    </submittedName>
</protein>
<dbReference type="Proteomes" id="UP000265520">
    <property type="component" value="Unassembled WGS sequence"/>
</dbReference>
<feature type="region of interest" description="Disordered" evidence="1">
    <location>
        <begin position="1"/>
        <end position="68"/>
    </location>
</feature>
<dbReference type="EMBL" id="LXQA010025459">
    <property type="protein sequence ID" value="MCH93651.1"/>
    <property type="molecule type" value="Genomic_DNA"/>
</dbReference>